<dbReference type="Pfam" id="PF06114">
    <property type="entry name" value="Peptidase_M78"/>
    <property type="match status" value="1"/>
</dbReference>
<gene>
    <name evidence="2" type="ORF">Cri9333_0727</name>
</gene>
<name>K9VWW8_9CYAN</name>
<dbReference type="InterPro" id="IPR010359">
    <property type="entry name" value="IrrE_HExxH"/>
</dbReference>
<dbReference type="KEGG" id="cep:Cri9333_0727"/>
<keyword evidence="3" id="KW-1185">Reference proteome</keyword>
<dbReference type="Proteomes" id="UP000010472">
    <property type="component" value="Chromosome"/>
</dbReference>
<proteinExistence type="predicted"/>
<feature type="domain" description="IrrE N-terminal-like" evidence="1">
    <location>
        <begin position="131"/>
        <end position="202"/>
    </location>
</feature>
<accession>K9VWW8</accession>
<protein>
    <recommendedName>
        <fullName evidence="1">IrrE N-terminal-like domain-containing protein</fullName>
    </recommendedName>
</protein>
<sequence>MSVIKPYQFLPKEKIEHLANDLLRRMEGTPTFPNWPGVAERAVDFLDLGMVWEKIPHQDGRPVAARIYPTQRLIEINEDIPKLQQDFGFAESTIAHEVGHWILHINQDEADGIVEQLELSLDCVTTEQPFLCRDVGERIALNSPQTQADWIEWQAQYFASCLLMPQYKLEEERRGRDLTKWSHLYAIQKDLGVTISNLTNRLQDLGWIYIPKGSKQIYPGNTVRHGQTKIF</sequence>
<organism evidence="2 3">
    <name type="scientific">Crinalium epipsammum PCC 9333</name>
    <dbReference type="NCBI Taxonomy" id="1173022"/>
    <lineage>
        <taxon>Bacteria</taxon>
        <taxon>Bacillati</taxon>
        <taxon>Cyanobacteriota</taxon>
        <taxon>Cyanophyceae</taxon>
        <taxon>Gomontiellales</taxon>
        <taxon>Gomontiellaceae</taxon>
        <taxon>Crinalium</taxon>
    </lineage>
</organism>
<dbReference type="HOGENOM" id="CLU_1198174_0_0_3"/>
<dbReference type="RefSeq" id="WP_015201777.1">
    <property type="nucleotide sequence ID" value="NC_019753.1"/>
</dbReference>
<evidence type="ECO:0000313" key="2">
    <source>
        <dbReference type="EMBL" id="AFZ11655.1"/>
    </source>
</evidence>
<dbReference type="STRING" id="1173022.Cri9333_0727"/>
<dbReference type="PATRIC" id="fig|1173022.3.peg.793"/>
<dbReference type="EMBL" id="CP003620">
    <property type="protein sequence ID" value="AFZ11655.1"/>
    <property type="molecule type" value="Genomic_DNA"/>
</dbReference>
<dbReference type="eggNOG" id="COG2856">
    <property type="taxonomic scope" value="Bacteria"/>
</dbReference>
<dbReference type="OrthoDB" id="9816277at2"/>
<dbReference type="AlphaFoldDB" id="K9VWW8"/>
<dbReference type="Gene3D" id="1.10.10.2910">
    <property type="match status" value="1"/>
</dbReference>
<reference evidence="2 3" key="1">
    <citation type="submission" date="2012-06" db="EMBL/GenBank/DDBJ databases">
        <title>Finished chromosome of genome of Crinalium epipsammum PCC 9333.</title>
        <authorList>
            <consortium name="US DOE Joint Genome Institute"/>
            <person name="Gugger M."/>
            <person name="Coursin T."/>
            <person name="Rippka R."/>
            <person name="Tandeau De Marsac N."/>
            <person name="Huntemann M."/>
            <person name="Wei C.-L."/>
            <person name="Han J."/>
            <person name="Detter J.C."/>
            <person name="Han C."/>
            <person name="Tapia R."/>
            <person name="Davenport K."/>
            <person name="Daligault H."/>
            <person name="Erkkila T."/>
            <person name="Gu W."/>
            <person name="Munk A.C.C."/>
            <person name="Teshima H."/>
            <person name="Xu Y."/>
            <person name="Chain P."/>
            <person name="Chen A."/>
            <person name="Krypides N."/>
            <person name="Mavromatis K."/>
            <person name="Markowitz V."/>
            <person name="Szeto E."/>
            <person name="Ivanova N."/>
            <person name="Mikhailova N."/>
            <person name="Ovchinnikova G."/>
            <person name="Pagani I."/>
            <person name="Pati A."/>
            <person name="Goodwin L."/>
            <person name="Peters L."/>
            <person name="Pitluck S."/>
            <person name="Woyke T."/>
            <person name="Kerfeld C."/>
        </authorList>
    </citation>
    <scope>NUCLEOTIDE SEQUENCE [LARGE SCALE GENOMIC DNA]</scope>
    <source>
        <strain evidence="2 3">PCC 9333</strain>
    </source>
</reference>
<evidence type="ECO:0000313" key="3">
    <source>
        <dbReference type="Proteomes" id="UP000010472"/>
    </source>
</evidence>
<evidence type="ECO:0000259" key="1">
    <source>
        <dbReference type="Pfam" id="PF06114"/>
    </source>
</evidence>